<dbReference type="AlphaFoldDB" id="A0A0C2STV9"/>
<feature type="compositionally biased region" description="Polar residues" evidence="1">
    <location>
        <begin position="47"/>
        <end position="65"/>
    </location>
</feature>
<feature type="compositionally biased region" description="Pro residues" evidence="1">
    <location>
        <begin position="264"/>
        <end position="275"/>
    </location>
</feature>
<name>A0A0C2STV9_AMAMK</name>
<dbReference type="Proteomes" id="UP000054549">
    <property type="component" value="Unassembled WGS sequence"/>
</dbReference>
<dbReference type="OrthoDB" id="3257251at2759"/>
<dbReference type="HOGENOM" id="CLU_048000_0_0_1"/>
<proteinExistence type="predicted"/>
<keyword evidence="3" id="KW-1185">Reference proteome</keyword>
<feature type="compositionally biased region" description="Gly residues" evidence="1">
    <location>
        <begin position="248"/>
        <end position="257"/>
    </location>
</feature>
<feature type="compositionally biased region" description="Low complexity" evidence="1">
    <location>
        <begin position="83"/>
        <end position="92"/>
    </location>
</feature>
<evidence type="ECO:0000313" key="2">
    <source>
        <dbReference type="EMBL" id="KIL66820.1"/>
    </source>
</evidence>
<dbReference type="InParanoid" id="A0A0C2STV9"/>
<sequence>MDSPTVSTQSASTVRRRLREDDSPSKRLKRAKAAERQRRKRERDRTSAANSLATSMLSYSTTSPSDHVPSQAVQQSISAPMTQAPGAQGSAAAPASFAGHEMTPEEMARRERVRAAARERQRKHRQLVKERKMRALGLEMGNEMMPGMPPPDGAPFHHVLPPELQGHPPPPPMGHEPPTFPQGQLSGGRLFASTILLSFSCDPLLKQHLMRTLHMTHDELASLEPVIADAWEHWDHQRRLHYEKQGTGVPGDGGPGVPAGAPNGPHPYSPPPPANGDPSQNEFRARFRSSIEVPPPFAYQPNAPVDPAIQSPTTATAAAGTSSGASADSSIDPKLAAQPRPGAEGATGNGNDAANKAAVSGSIDPSLAQDKET</sequence>
<feature type="compositionally biased region" description="Polar residues" evidence="1">
    <location>
        <begin position="71"/>
        <end position="81"/>
    </location>
</feature>
<protein>
    <submittedName>
        <fullName evidence="2">Uncharacterized protein</fullName>
    </submittedName>
</protein>
<feature type="compositionally biased region" description="Basic residues" evidence="1">
    <location>
        <begin position="26"/>
        <end position="42"/>
    </location>
</feature>
<evidence type="ECO:0000313" key="3">
    <source>
        <dbReference type="Proteomes" id="UP000054549"/>
    </source>
</evidence>
<feature type="region of interest" description="Disordered" evidence="1">
    <location>
        <begin position="1"/>
        <end position="92"/>
    </location>
</feature>
<dbReference type="STRING" id="946122.A0A0C2STV9"/>
<evidence type="ECO:0000256" key="1">
    <source>
        <dbReference type="SAM" id="MobiDB-lite"/>
    </source>
</evidence>
<accession>A0A0C2STV9</accession>
<feature type="compositionally biased region" description="Low complexity" evidence="1">
    <location>
        <begin position="311"/>
        <end position="330"/>
    </location>
</feature>
<reference evidence="2 3" key="1">
    <citation type="submission" date="2014-04" db="EMBL/GenBank/DDBJ databases">
        <title>Evolutionary Origins and Diversification of the Mycorrhizal Mutualists.</title>
        <authorList>
            <consortium name="DOE Joint Genome Institute"/>
            <consortium name="Mycorrhizal Genomics Consortium"/>
            <person name="Kohler A."/>
            <person name="Kuo A."/>
            <person name="Nagy L.G."/>
            <person name="Floudas D."/>
            <person name="Copeland A."/>
            <person name="Barry K.W."/>
            <person name="Cichocki N."/>
            <person name="Veneault-Fourrey C."/>
            <person name="LaButti K."/>
            <person name="Lindquist E.A."/>
            <person name="Lipzen A."/>
            <person name="Lundell T."/>
            <person name="Morin E."/>
            <person name="Murat C."/>
            <person name="Riley R."/>
            <person name="Ohm R."/>
            <person name="Sun H."/>
            <person name="Tunlid A."/>
            <person name="Henrissat B."/>
            <person name="Grigoriev I.V."/>
            <person name="Hibbett D.S."/>
            <person name="Martin F."/>
        </authorList>
    </citation>
    <scope>NUCLEOTIDE SEQUENCE [LARGE SCALE GENOMIC DNA]</scope>
    <source>
        <strain evidence="2 3">Koide BX008</strain>
    </source>
</reference>
<organism evidence="2 3">
    <name type="scientific">Amanita muscaria (strain Koide BX008)</name>
    <dbReference type="NCBI Taxonomy" id="946122"/>
    <lineage>
        <taxon>Eukaryota</taxon>
        <taxon>Fungi</taxon>
        <taxon>Dikarya</taxon>
        <taxon>Basidiomycota</taxon>
        <taxon>Agaricomycotina</taxon>
        <taxon>Agaricomycetes</taxon>
        <taxon>Agaricomycetidae</taxon>
        <taxon>Agaricales</taxon>
        <taxon>Pluteineae</taxon>
        <taxon>Amanitaceae</taxon>
        <taxon>Amanita</taxon>
    </lineage>
</organism>
<gene>
    <name evidence="2" type="ORF">M378DRAFT_160322</name>
</gene>
<feature type="region of interest" description="Disordered" evidence="1">
    <location>
        <begin position="244"/>
        <end position="281"/>
    </location>
</feature>
<feature type="region of interest" description="Disordered" evidence="1">
    <location>
        <begin position="293"/>
        <end position="373"/>
    </location>
</feature>
<dbReference type="EMBL" id="KN818234">
    <property type="protein sequence ID" value="KIL66820.1"/>
    <property type="molecule type" value="Genomic_DNA"/>
</dbReference>
<feature type="compositionally biased region" description="Polar residues" evidence="1">
    <location>
        <begin position="1"/>
        <end position="13"/>
    </location>
</feature>